<proteinExistence type="predicted"/>
<feature type="compositionally biased region" description="Basic and acidic residues" evidence="1">
    <location>
        <begin position="889"/>
        <end position="904"/>
    </location>
</feature>
<feature type="region of interest" description="Disordered" evidence="1">
    <location>
        <begin position="323"/>
        <end position="357"/>
    </location>
</feature>
<feature type="region of interest" description="Disordered" evidence="1">
    <location>
        <begin position="861"/>
        <end position="1154"/>
    </location>
</feature>
<sequence length="1890" mass="201679">MREQCFGGQAAVASGTPSTCTRAEHGRALTSSHSPNSRANNSTNHNNNGNHHNNNNNKNCFGGPCIDSEEDDDWEEDLGIGKLVIDLDADGDKTRSPTSTNGIVGVTTTTGTMSGSQSATRTVGDSVVVGVGVGDNKGLKMKIKRNGNGKSSASLTAPSTVVSSAMGVAPRPGDNRGCSAVTDTHAPLQATVDRLKHSLAEKERSASGPPAGSVGKIRSGSKKDRSSKCKTSGGGGDAQHVTAAGTATLATTSGGSPVVATMSATSGTPTIPVTGNVTVDLDRISMTSFSGGASGSSTTTSVKRECTSHDPYEFNAKVEDRISVPPPGKKIKLEKPEPALSPATTGSLDRHDYGSEAPEQRDVGIETAHVGVITDPDCLGPCEPGTSVVLEGIVWNETENGLLVVNVTWRGKTYVGTLMDATKHDWAPPRLNCDSPTSDFDCRTPKGRGKRSRTGPPPKPAENGSDRKLRSNRRTGGTNGSAAHVFAMPPSPSRCESLAGKRKARSEPDPAMFEPPKSNKRSRIDVKLPEPVVSASPTSGVADNNSLIECPEPNCSKKYRHINGLKYHQSHAHKQGACDDKLCKEECPSPPPGIATSGAAIVGNANGAGTVATVINELCNSKNRKENADQDSGVNRKQVTDTKPDCCVVVRVKEEPATEKVEKPEASRLTREDRKPAEKATSDAVGDPKRAGSRQASVSLTPVSVGKTTFTSGSMVYQISGTQIGLVATPSGSVVTQGQVTITTTAALGSVPVSVKPVTATALTSLPLTVTTVAATRPIVATPSPAKHDSDSNNKKKKEKSEKHRNKSAPTTTSTRPIMPAPPSTSHVAVSHVVPMSSQSGMAQVSTVTCQLKPIQPKPTVLGEPTKVNPALVSLKEMKEKKPKKKKNKDKDREKRKDGGEKGHHDRKNKVTMASVIKSLPAAAAAAAAAVVASRGGEGQGKTGEVQRKTGEGQGKPGEGQQSSSPKAEAAKVIQRAADVQPTTATKVTPRSADVQVVKVTQRSAAGESGKAAPPTSEGQKDSCAPPQLEKQQPVNLVKERVIGVGACQVPAPPTKTPQTLAPVAKPSDAHGSGRPNQDQDAHSPAYSDISDANESAPTLEKETQPLLQGEPQQAEQPPSAQIQDHGGVCSPYYGQPPFLTPAVPPSCQDGKDAGGQLAVKVAVKAEVKDASKGVQNTTVSPRSGDSKDGSGSRPPSGSGIQNQSGHEQKSMANGSDRVPDRTAGHVQQQQQKAVYSHGQVQYVSQYYGLDPGYVQMMAANPEYRERILDEQRRRQEQLQQQQQQQQQRQSQQSQHSKPSPANGITCGGTSQASNQVAPPGPKTSQSLQKQQQQQHQSATQMTLPRHSSPQQQRSQQQQQQRQQQQRQQQQQQQRQQQQQHSPQVQHRAHSQQQQQQQQAKSQPVQQKNQQQAPNSHVPQHQPTRPHQSHSQAAHQPEVDRNKSHTAAAAKGRTQPTGSESRADPNRKSATTKDDGKATAVVGGEPQKAPPSLIPDREREEQRRRERSEQNLRQKQNENRQILKENIELKEQMEQRKCDPYDPGVVIEKQRERFYMFQQQRLLEQHRYVELKPVGDVTGGKSRDPAAISPREKSEAAPGGGVKQIQASPTAAAADQGSKTDPGHGKVKEDDRSSSGECSPTSGSPRAATPKLKEQPGAPLVGATGPTPVSYTQYYSPFLAQGPPNYGGQIQFDPGHPGIYPGVNPVIGYASPTYIHPSQIRYHVPTESGEKLMLVSPGGARPEGGKALDLLQQHASQYYSAASATPHKIHELQDLAKRADANKVTCCGSPAASDTDRPDSSNSLDPDGKVREQRTSPPTQRHLHTHHHTHVLGTPTYPTIHHNVVAARWPNWADFNCPTSLRPEIDWYPPGDMNFDLVNWTRNEVAALPR</sequence>
<dbReference type="InterPro" id="IPR013087">
    <property type="entry name" value="Znf_C2H2_type"/>
</dbReference>
<feature type="region of interest" description="Disordered" evidence="1">
    <location>
        <begin position="1266"/>
        <end position="1521"/>
    </location>
</feature>
<feature type="compositionally biased region" description="Low complexity" evidence="1">
    <location>
        <begin position="98"/>
        <end position="121"/>
    </location>
</feature>
<dbReference type="PANTHER" id="PTHR21564:SF5">
    <property type="entry name" value="SCRIBBLER, ISOFORM J"/>
    <property type="match status" value="1"/>
</dbReference>
<feature type="compositionally biased region" description="Basic and acidic residues" evidence="1">
    <location>
        <begin position="1621"/>
        <end position="1634"/>
    </location>
</feature>
<feature type="region of interest" description="Disordered" evidence="1">
    <location>
        <begin position="89"/>
        <end position="121"/>
    </location>
</feature>
<feature type="compositionally biased region" description="Low complexity" evidence="1">
    <location>
        <begin position="40"/>
        <end position="55"/>
    </location>
</feature>
<feature type="region of interest" description="Disordered" evidence="1">
    <location>
        <begin position="424"/>
        <end position="521"/>
    </location>
</feature>
<evidence type="ECO:0000313" key="3">
    <source>
        <dbReference type="EMBL" id="KAK2168205.1"/>
    </source>
</evidence>
<name>A0AAD9NFK1_9ANNE</name>
<feature type="compositionally biased region" description="Basic and acidic residues" evidence="1">
    <location>
        <begin position="786"/>
        <end position="802"/>
    </location>
</feature>
<accession>A0AAD9NFK1</accession>
<feature type="compositionally biased region" description="Basic and acidic residues" evidence="1">
    <location>
        <begin position="1495"/>
        <end position="1521"/>
    </location>
</feature>
<feature type="region of interest" description="Disordered" evidence="1">
    <location>
        <begin position="1574"/>
        <end position="1665"/>
    </location>
</feature>
<dbReference type="Proteomes" id="UP001208570">
    <property type="component" value="Unassembled WGS sequence"/>
</dbReference>
<feature type="domain" description="C2H2-type" evidence="2">
    <location>
        <begin position="550"/>
        <end position="573"/>
    </location>
</feature>
<comment type="caution">
    <text evidence="3">The sequence shown here is derived from an EMBL/GenBank/DDBJ whole genome shotgun (WGS) entry which is preliminary data.</text>
</comment>
<feature type="compositionally biased region" description="Basic residues" evidence="1">
    <location>
        <begin position="1821"/>
        <end position="1830"/>
    </location>
</feature>
<reference evidence="3" key="1">
    <citation type="journal article" date="2023" name="Mol. Biol. Evol.">
        <title>Third-Generation Sequencing Reveals the Adaptive Role of the Epigenome in Three Deep-Sea Polychaetes.</title>
        <authorList>
            <person name="Perez M."/>
            <person name="Aroh O."/>
            <person name="Sun Y."/>
            <person name="Lan Y."/>
            <person name="Juniper S.K."/>
            <person name="Young C.R."/>
            <person name="Angers B."/>
            <person name="Qian P.Y."/>
        </authorList>
    </citation>
    <scope>NUCLEOTIDE SEQUENCE</scope>
    <source>
        <strain evidence="3">P08H-3</strain>
    </source>
</reference>
<gene>
    <name evidence="3" type="ORF">LSH36_19g02023</name>
</gene>
<feature type="compositionally biased region" description="Low complexity" evidence="1">
    <location>
        <begin position="922"/>
        <end position="933"/>
    </location>
</feature>
<keyword evidence="4" id="KW-1185">Reference proteome</keyword>
<evidence type="ECO:0000259" key="2">
    <source>
        <dbReference type="PROSITE" id="PS00028"/>
    </source>
</evidence>
<feature type="compositionally biased region" description="Polar residues" evidence="1">
    <location>
        <begin position="29"/>
        <end position="39"/>
    </location>
</feature>
<feature type="compositionally biased region" description="Low complexity" evidence="1">
    <location>
        <begin position="1105"/>
        <end position="1124"/>
    </location>
</feature>
<feature type="compositionally biased region" description="Low complexity" evidence="1">
    <location>
        <begin position="1635"/>
        <end position="1645"/>
    </location>
</feature>
<dbReference type="PANTHER" id="PTHR21564">
    <property type="entry name" value="BRAKELESS PROTEIN"/>
    <property type="match status" value="1"/>
</dbReference>
<dbReference type="PROSITE" id="PS00028">
    <property type="entry name" value="ZINC_FINGER_C2H2_1"/>
    <property type="match status" value="1"/>
</dbReference>
<feature type="compositionally biased region" description="Low complexity" evidence="1">
    <location>
        <begin position="1324"/>
        <end position="1417"/>
    </location>
</feature>
<feature type="region of interest" description="Disordered" evidence="1">
    <location>
        <begin position="779"/>
        <end position="827"/>
    </location>
</feature>
<feature type="region of interest" description="Disordered" evidence="1">
    <location>
        <begin position="657"/>
        <end position="698"/>
    </location>
</feature>
<feature type="compositionally biased region" description="Basic and acidic residues" evidence="1">
    <location>
        <begin position="1461"/>
        <end position="1477"/>
    </location>
</feature>
<feature type="compositionally biased region" description="Basic and acidic residues" evidence="1">
    <location>
        <begin position="348"/>
        <end position="357"/>
    </location>
</feature>
<feature type="compositionally biased region" description="Low complexity" evidence="1">
    <location>
        <begin position="1278"/>
        <end position="1295"/>
    </location>
</feature>
<feature type="compositionally biased region" description="Polar residues" evidence="1">
    <location>
        <begin position="1201"/>
        <end position="1214"/>
    </location>
</feature>
<feature type="region of interest" description="Disordered" evidence="1">
    <location>
        <begin position="199"/>
        <end position="240"/>
    </location>
</feature>
<organism evidence="3 4">
    <name type="scientific">Paralvinella palmiformis</name>
    <dbReference type="NCBI Taxonomy" id="53620"/>
    <lineage>
        <taxon>Eukaryota</taxon>
        <taxon>Metazoa</taxon>
        <taxon>Spiralia</taxon>
        <taxon>Lophotrochozoa</taxon>
        <taxon>Annelida</taxon>
        <taxon>Polychaeta</taxon>
        <taxon>Sedentaria</taxon>
        <taxon>Canalipalpata</taxon>
        <taxon>Terebellida</taxon>
        <taxon>Terebelliformia</taxon>
        <taxon>Alvinellidae</taxon>
        <taxon>Paralvinella</taxon>
    </lineage>
</organism>
<feature type="compositionally biased region" description="Polar residues" evidence="1">
    <location>
        <begin position="1418"/>
        <end position="1434"/>
    </location>
</feature>
<feature type="region of interest" description="Disordered" evidence="1">
    <location>
        <begin position="1"/>
        <end position="55"/>
    </location>
</feature>
<feature type="compositionally biased region" description="Basic and acidic residues" evidence="1">
    <location>
        <begin position="1266"/>
        <end position="1277"/>
    </location>
</feature>
<dbReference type="GO" id="GO:0005634">
    <property type="term" value="C:nucleus"/>
    <property type="evidence" value="ECO:0007669"/>
    <property type="project" value="TreeGrafter"/>
</dbReference>
<evidence type="ECO:0000256" key="1">
    <source>
        <dbReference type="SAM" id="MobiDB-lite"/>
    </source>
</evidence>
<protein>
    <recommendedName>
        <fullName evidence="2">C2H2-type domain-containing protein</fullName>
    </recommendedName>
</protein>
<feature type="compositionally biased region" description="Polar residues" evidence="1">
    <location>
        <begin position="1226"/>
        <end position="1238"/>
    </location>
</feature>
<dbReference type="InterPro" id="IPR040010">
    <property type="entry name" value="ZN608/ZN609"/>
</dbReference>
<evidence type="ECO:0000313" key="4">
    <source>
        <dbReference type="Proteomes" id="UP001208570"/>
    </source>
</evidence>
<feature type="region of interest" description="Disordered" evidence="1">
    <location>
        <begin position="1787"/>
        <end position="1832"/>
    </location>
</feature>
<dbReference type="EMBL" id="JAODUP010000019">
    <property type="protein sequence ID" value="KAK2168205.1"/>
    <property type="molecule type" value="Genomic_DNA"/>
</dbReference>
<feature type="region of interest" description="Disordered" evidence="1">
    <location>
        <begin position="1167"/>
        <end position="1238"/>
    </location>
</feature>
<feature type="compositionally biased region" description="Polar residues" evidence="1">
    <location>
        <begin position="1308"/>
        <end position="1317"/>
    </location>
</feature>
<feature type="compositionally biased region" description="Basic and acidic residues" evidence="1">
    <location>
        <begin position="657"/>
        <end position="690"/>
    </location>
</feature>
<dbReference type="GO" id="GO:0006357">
    <property type="term" value="P:regulation of transcription by RNA polymerase II"/>
    <property type="evidence" value="ECO:0007669"/>
    <property type="project" value="TreeGrafter"/>
</dbReference>